<name>A0ACB9MQ90_9MYRT</name>
<accession>A0ACB9MQ90</accession>
<reference evidence="2" key="1">
    <citation type="journal article" date="2023" name="Front. Plant Sci.">
        <title>Chromosomal-level genome assembly of Melastoma candidum provides insights into trichome evolution.</title>
        <authorList>
            <person name="Zhong Y."/>
            <person name="Wu W."/>
            <person name="Sun C."/>
            <person name="Zou P."/>
            <person name="Liu Y."/>
            <person name="Dai S."/>
            <person name="Zhou R."/>
        </authorList>
    </citation>
    <scope>NUCLEOTIDE SEQUENCE [LARGE SCALE GENOMIC DNA]</scope>
</reference>
<evidence type="ECO:0000313" key="1">
    <source>
        <dbReference type="EMBL" id="KAI4325841.1"/>
    </source>
</evidence>
<gene>
    <name evidence="1" type="ORF">MLD38_031205</name>
</gene>
<keyword evidence="2" id="KW-1185">Reference proteome</keyword>
<sequence length="229" mass="24717">MATPCATLKLPNPPNPTSNKSHSMRDGTLATTGSTISMAGATHMATYTPGITSWSGVDLTNPTLGTFRLSIVGLKVKRAPTPGILHECQSGQDIRTQKVLVGQVVANIITSSLDHVIPDKKLVDDINHRESQGDHTQRWKLNIHLSRLVQLLLGVCERGKCVIAKAIGRTVGSTFVDMKGTKTASTCSLILRGVNDYMVDETERALHDASSIIKRTLESNTGGCRWKCS</sequence>
<dbReference type="EMBL" id="CM042888">
    <property type="protein sequence ID" value="KAI4325841.1"/>
    <property type="molecule type" value="Genomic_DNA"/>
</dbReference>
<proteinExistence type="predicted"/>
<dbReference type="Proteomes" id="UP001057402">
    <property type="component" value="Chromosome 9"/>
</dbReference>
<protein>
    <submittedName>
        <fullName evidence="1">Uncharacterized protein</fullName>
    </submittedName>
</protein>
<organism evidence="1 2">
    <name type="scientific">Melastoma candidum</name>
    <dbReference type="NCBI Taxonomy" id="119954"/>
    <lineage>
        <taxon>Eukaryota</taxon>
        <taxon>Viridiplantae</taxon>
        <taxon>Streptophyta</taxon>
        <taxon>Embryophyta</taxon>
        <taxon>Tracheophyta</taxon>
        <taxon>Spermatophyta</taxon>
        <taxon>Magnoliopsida</taxon>
        <taxon>eudicotyledons</taxon>
        <taxon>Gunneridae</taxon>
        <taxon>Pentapetalae</taxon>
        <taxon>rosids</taxon>
        <taxon>malvids</taxon>
        <taxon>Myrtales</taxon>
        <taxon>Melastomataceae</taxon>
        <taxon>Melastomatoideae</taxon>
        <taxon>Melastomateae</taxon>
        <taxon>Melastoma</taxon>
    </lineage>
</organism>
<evidence type="ECO:0000313" key="2">
    <source>
        <dbReference type="Proteomes" id="UP001057402"/>
    </source>
</evidence>
<comment type="caution">
    <text evidence="1">The sequence shown here is derived from an EMBL/GenBank/DDBJ whole genome shotgun (WGS) entry which is preliminary data.</text>
</comment>